<dbReference type="RefSeq" id="WP_227873408.1">
    <property type="nucleotide sequence ID" value="NZ_BDQK01000001.1"/>
</dbReference>
<comment type="caution">
    <text evidence="1">The sequence shown here is derived from an EMBL/GenBank/DDBJ whole genome shotgun (WGS) entry which is preliminary data.</text>
</comment>
<protein>
    <submittedName>
        <fullName evidence="1">Uncharacterized protein</fullName>
    </submittedName>
</protein>
<dbReference type="Proteomes" id="UP000287247">
    <property type="component" value="Unassembled WGS sequence"/>
</dbReference>
<evidence type="ECO:0000313" key="2">
    <source>
        <dbReference type="Proteomes" id="UP000287247"/>
    </source>
</evidence>
<dbReference type="EMBL" id="BDQK01000001">
    <property type="protein sequence ID" value="GBF79233.1"/>
    <property type="molecule type" value="Genomic_DNA"/>
</dbReference>
<dbReference type="AlphaFoldDB" id="A0A401ID53"/>
<keyword evidence="2" id="KW-1185">Reference proteome</keyword>
<organism evidence="1 2">
    <name type="scientific">Aphanothece sacrum FPU1</name>
    <dbReference type="NCBI Taxonomy" id="1920663"/>
    <lineage>
        <taxon>Bacteria</taxon>
        <taxon>Bacillati</taxon>
        <taxon>Cyanobacteriota</taxon>
        <taxon>Cyanophyceae</taxon>
        <taxon>Oscillatoriophycideae</taxon>
        <taxon>Chroococcales</taxon>
        <taxon>Aphanothecaceae</taxon>
        <taxon>Aphanothece</taxon>
    </lineage>
</organism>
<proteinExistence type="predicted"/>
<evidence type="ECO:0000313" key="1">
    <source>
        <dbReference type="EMBL" id="GBF79233.1"/>
    </source>
</evidence>
<accession>A0A401ID53</accession>
<gene>
    <name evidence="1" type="ORF">AsFPU1_0626</name>
</gene>
<sequence length="136" mass="15651">MRIIQIKGIVKDGEVKAKVPQEFSEGEVNIVIVAENEPDELEKMGQIAKNKGYNSKEKILELIKEVKLEMLEKKTNTTYFLIFLDIWENILSLLPSEEEEIEDSKEEILADLKQSILDGKRGKTFPIEELWEGIES</sequence>
<reference evidence="2" key="1">
    <citation type="submission" date="2017-05" db="EMBL/GenBank/DDBJ databases">
        <title>Physiological properties and genetic analysis related to exopolysaccharide production of fresh-water unicellular cyanobacterium Aphanothece sacrum, Suizenji Nori, that has been cultured as a food source in Japan.</title>
        <authorList>
            <person name="Kanesaki Y."/>
            <person name="Yoshikawa S."/>
            <person name="Ohki K."/>
        </authorList>
    </citation>
    <scope>NUCLEOTIDE SEQUENCE [LARGE SCALE GENOMIC DNA]</scope>
    <source>
        <strain evidence="2">FPU1</strain>
    </source>
</reference>
<name>A0A401ID53_APHSA</name>